<feature type="region of interest" description="Disordered" evidence="1">
    <location>
        <begin position="419"/>
        <end position="468"/>
    </location>
</feature>
<name>A0A2H4SPU9_CORMI</name>
<accession>A0A2H4SPU9</accession>
<dbReference type="Proteomes" id="UP000323067">
    <property type="component" value="Chromosome v"/>
</dbReference>
<evidence type="ECO:0000313" key="3">
    <source>
        <dbReference type="Proteomes" id="UP000323067"/>
    </source>
</evidence>
<evidence type="ECO:0000256" key="1">
    <source>
        <dbReference type="SAM" id="MobiDB-lite"/>
    </source>
</evidence>
<reference evidence="2 3" key="1">
    <citation type="journal article" date="2017" name="BMC Genomics">
        <title>Chromosome level assembly and secondary metabolite potential of the parasitic fungus Cordyceps militaris.</title>
        <authorList>
            <person name="Kramer G.J."/>
            <person name="Nodwell J.R."/>
        </authorList>
    </citation>
    <scope>NUCLEOTIDE SEQUENCE [LARGE SCALE GENOMIC DNA]</scope>
    <source>
        <strain evidence="2 3">ATCC 34164</strain>
    </source>
</reference>
<proteinExistence type="predicted"/>
<dbReference type="VEuPathDB" id="FungiDB:A9K55_004677"/>
<feature type="region of interest" description="Disordered" evidence="1">
    <location>
        <begin position="368"/>
        <end position="391"/>
    </location>
</feature>
<dbReference type="OMA" id="EFSKVRC"/>
<feature type="region of interest" description="Disordered" evidence="1">
    <location>
        <begin position="25"/>
        <end position="53"/>
    </location>
</feature>
<dbReference type="AlphaFoldDB" id="A0A2H4SPU9"/>
<feature type="region of interest" description="Disordered" evidence="1">
    <location>
        <begin position="166"/>
        <end position="187"/>
    </location>
</feature>
<feature type="compositionally biased region" description="Low complexity" evidence="1">
    <location>
        <begin position="419"/>
        <end position="434"/>
    </location>
</feature>
<dbReference type="OrthoDB" id="4203839at2759"/>
<feature type="compositionally biased region" description="Low complexity" evidence="1">
    <location>
        <begin position="339"/>
        <end position="351"/>
    </location>
</feature>
<organism evidence="2 3">
    <name type="scientific">Cordyceps militaris</name>
    <name type="common">Caterpillar fungus</name>
    <name type="synonym">Clavaria militaris</name>
    <dbReference type="NCBI Taxonomy" id="73501"/>
    <lineage>
        <taxon>Eukaryota</taxon>
        <taxon>Fungi</taxon>
        <taxon>Dikarya</taxon>
        <taxon>Ascomycota</taxon>
        <taxon>Pezizomycotina</taxon>
        <taxon>Sordariomycetes</taxon>
        <taxon>Hypocreomycetidae</taxon>
        <taxon>Hypocreales</taxon>
        <taxon>Cordycipitaceae</taxon>
        <taxon>Cordyceps</taxon>
    </lineage>
</organism>
<dbReference type="VEuPathDB" id="FungiDB:CCM_01657"/>
<feature type="compositionally biased region" description="Basic and acidic residues" evidence="1">
    <location>
        <begin position="166"/>
        <end position="180"/>
    </location>
</feature>
<protein>
    <submittedName>
        <fullName evidence="2">RNA-binding rsd1</fullName>
    </submittedName>
</protein>
<gene>
    <name evidence="2" type="ORF">A9K55_004677</name>
</gene>
<feature type="region of interest" description="Disordered" evidence="1">
    <location>
        <begin position="255"/>
        <end position="351"/>
    </location>
</feature>
<dbReference type="EMBL" id="CP023325">
    <property type="protein sequence ID" value="ATY65119.1"/>
    <property type="molecule type" value="Genomic_DNA"/>
</dbReference>
<evidence type="ECO:0000313" key="2">
    <source>
        <dbReference type="EMBL" id="ATY65119.1"/>
    </source>
</evidence>
<sequence>MSVAESTIIGSEHESRVAGGMLKAASQVGDDTGSRDSAGNMLSMDFSTPLAGPARTEKIKQMSRNHAAFEKSRAMQQILVKIQHSLRRMPGVSSAESTEIVLQLQEVGQTISRETSDLVNAVMNLTLDQEDTDKAVARMSIEANIAKARIDEQCNTIQTLEAQLKDERDSKAHVGQRDEQAPQNQDEKDELIKTLKEANTHLEQQVNGRRSLWAMKHTDEQSLSRAIATLRDSAEGFPAAQGALISLRHSLNNRAASSGHNPGDLRQDYGRPGNDLDSGMVSPDYFAHRPSAQLPIGSLRGASGPLRPPSTAPYAARRGNPAPPPAAAWENHHPPAPPAGASRGGPSSSLGAGVAAAAASSFAISSFSRGGSVGRKTGPGQNSSRFSPSAAEFYPWNPSSSSSGGDHGNGGRHALSNGAAVAAAAPSHQASNSNPRDYYPRTPTAASRGRYGRLQEAPPSAGSDTAGGGVSLNAHSAAMANRSNSSLIPAAAAAPFIAPLVHMNERTVAAWHDGIMDFYAVIRAFVERHASQPDHASSMKMSSTGLWPILLATYHPLSSAEAASYLEYHLRNENSKACLVTRVMIDYIVNRVWTPAAWSGADDESTYSLMELERDMERMLGQPSAFRQPLLDRQAAIIGGILGREQDSPFHKAKVDEMTGTLLANLQPLLNRLANPADAYRDMAQVAEHAWELSSRILTSRLTFDFRFPEIGSRFSSQSMLPIWPRMDPFELQAKHWRVALVTTPVITCRNDTGTNISAHSVSLADVFCMH</sequence>